<dbReference type="HOGENOM" id="CLU_438397_0_0_1"/>
<proteinExistence type="predicted"/>
<accession>Q22TM5</accession>
<evidence type="ECO:0000256" key="2">
    <source>
        <dbReference type="SAM" id="MobiDB-lite"/>
    </source>
</evidence>
<dbReference type="InParanoid" id="Q22TM5"/>
<gene>
    <name evidence="3" type="ORF">TTHERM_00165030</name>
</gene>
<dbReference type="OrthoDB" id="292295at2759"/>
<evidence type="ECO:0000313" key="3">
    <source>
        <dbReference type="EMBL" id="EAR88413.2"/>
    </source>
</evidence>
<dbReference type="InterPro" id="IPR038800">
    <property type="entry name" value="CCDC17"/>
</dbReference>
<organism evidence="3 4">
    <name type="scientific">Tetrahymena thermophila (strain SB210)</name>
    <dbReference type="NCBI Taxonomy" id="312017"/>
    <lineage>
        <taxon>Eukaryota</taxon>
        <taxon>Sar</taxon>
        <taxon>Alveolata</taxon>
        <taxon>Ciliophora</taxon>
        <taxon>Intramacronucleata</taxon>
        <taxon>Oligohymenophorea</taxon>
        <taxon>Hymenostomatida</taxon>
        <taxon>Tetrahymenina</taxon>
        <taxon>Tetrahymenidae</taxon>
        <taxon>Tetrahymena</taxon>
    </lineage>
</organism>
<reference evidence="4" key="1">
    <citation type="journal article" date="2006" name="PLoS Biol.">
        <title>Macronuclear genome sequence of the ciliate Tetrahymena thermophila, a model eukaryote.</title>
        <authorList>
            <person name="Eisen J.A."/>
            <person name="Coyne R.S."/>
            <person name="Wu M."/>
            <person name="Wu D."/>
            <person name="Thiagarajan M."/>
            <person name="Wortman J.R."/>
            <person name="Badger J.H."/>
            <person name="Ren Q."/>
            <person name="Amedeo P."/>
            <person name="Jones K.M."/>
            <person name="Tallon L.J."/>
            <person name="Delcher A.L."/>
            <person name="Salzberg S.L."/>
            <person name="Silva J.C."/>
            <person name="Haas B.J."/>
            <person name="Majoros W.H."/>
            <person name="Farzad M."/>
            <person name="Carlton J.M."/>
            <person name="Smith R.K. Jr."/>
            <person name="Garg J."/>
            <person name="Pearlman R.E."/>
            <person name="Karrer K.M."/>
            <person name="Sun L."/>
            <person name="Manning G."/>
            <person name="Elde N.C."/>
            <person name="Turkewitz A.P."/>
            <person name="Asai D.J."/>
            <person name="Wilkes D.E."/>
            <person name="Wang Y."/>
            <person name="Cai H."/>
            <person name="Collins K."/>
            <person name="Stewart B.A."/>
            <person name="Lee S.R."/>
            <person name="Wilamowska K."/>
            <person name="Weinberg Z."/>
            <person name="Ruzzo W.L."/>
            <person name="Wloga D."/>
            <person name="Gaertig J."/>
            <person name="Frankel J."/>
            <person name="Tsao C.-C."/>
            <person name="Gorovsky M.A."/>
            <person name="Keeling P.J."/>
            <person name="Waller R.F."/>
            <person name="Patron N.J."/>
            <person name="Cherry J.M."/>
            <person name="Stover N.A."/>
            <person name="Krieger C.J."/>
            <person name="del Toro C."/>
            <person name="Ryder H.F."/>
            <person name="Williamson S.C."/>
            <person name="Barbeau R.A."/>
            <person name="Hamilton E.P."/>
            <person name="Orias E."/>
        </authorList>
    </citation>
    <scope>NUCLEOTIDE SEQUENCE [LARGE SCALE GENOMIC DNA]</scope>
    <source>
        <strain evidence="4">SB210</strain>
    </source>
</reference>
<dbReference type="AlphaFoldDB" id="Q22TM5"/>
<dbReference type="EMBL" id="GG662840">
    <property type="protein sequence ID" value="EAR88413.2"/>
    <property type="molecule type" value="Genomic_DNA"/>
</dbReference>
<keyword evidence="1" id="KW-0175">Coiled coil</keyword>
<dbReference type="Proteomes" id="UP000009168">
    <property type="component" value="Unassembled WGS sequence"/>
</dbReference>
<dbReference type="PANTHER" id="PTHR33820">
    <property type="entry name" value="COILED-COIL DOMAIN-CONTAINING PROTEIN 17"/>
    <property type="match status" value="1"/>
</dbReference>
<name>Q22TM5_TETTS</name>
<feature type="coiled-coil region" evidence="1">
    <location>
        <begin position="41"/>
        <end position="96"/>
    </location>
</feature>
<evidence type="ECO:0000256" key="1">
    <source>
        <dbReference type="SAM" id="Coils"/>
    </source>
</evidence>
<protein>
    <submittedName>
        <fullName evidence="3">Uncharacterized protein</fullName>
    </submittedName>
</protein>
<feature type="compositionally biased region" description="Low complexity" evidence="2">
    <location>
        <begin position="512"/>
        <end position="523"/>
    </location>
</feature>
<dbReference type="GeneID" id="7836384"/>
<feature type="region of interest" description="Disordered" evidence="2">
    <location>
        <begin position="492"/>
        <end position="529"/>
    </location>
</feature>
<dbReference type="RefSeq" id="XP_001008658.2">
    <property type="nucleotide sequence ID" value="XM_001008658.3"/>
</dbReference>
<keyword evidence="4" id="KW-1185">Reference proteome</keyword>
<dbReference type="PANTHER" id="PTHR33820:SF2">
    <property type="entry name" value="COILED-COIL DOMAIN-CONTAINING PROTEIN 17"/>
    <property type="match status" value="1"/>
</dbReference>
<dbReference type="KEGG" id="tet:TTHERM_00165030"/>
<sequence>MEQYNQDILNKITQQQIQNRLKHAQLLQEPSYFNQDQINYKRNYYKDLFTLENKLKQFQRNDLIYKQNDIIKKERIQDLIDKRMDLKQKEDQLYEQIRNIQKFSSSPSLIRSQQANNYYSTPQIPNKASNNINIFTNAGRTVSNIQNNQNNLFKNMDFNDFKKMRLLNNQYSLTELELAQINQNLQKFDSLVNKQPYVNNIMKLKSQNDITSEKHVVDYLKAQINDLDLQCTSLSRSSPYYIDKQRQIDHIKKIIFFIQNKNPFKPQADIGTGSNEQINGFHINWDFIKFIPSYVKRVKINYGIFKRESTFFTYRTTSDYYAHNQNYLDNTPDRQIAVINEQHVIQGMILQENVVLYLDLWIWDESDQNLIKYGWSLLDLFDIKGNFLPGKYRIPFYPKEMKAHSLFQNGLKYLSHNCFCYINVQTSKEHFNFNKQQFDYESEYYIPPLHLKPIREEIIYQPDSIQIYTSADDMPQVGIPKRDKTIKDKLDQKNDFIYNQPKAENQKKDGNNENSSNNNLQNSTLKLID</sequence>
<evidence type="ECO:0000313" key="4">
    <source>
        <dbReference type="Proteomes" id="UP000009168"/>
    </source>
</evidence>